<feature type="transmembrane region" description="Helical" evidence="1">
    <location>
        <begin position="34"/>
        <end position="54"/>
    </location>
</feature>
<dbReference type="AlphaFoldDB" id="A0A6S6I2J7"/>
<name>A0A6S6I2J7_9FIRM</name>
<reference evidence="2" key="1">
    <citation type="submission" date="2020-02" db="EMBL/GenBank/DDBJ databases">
        <title>Development of a multiplex PCR-based assay for rapid serotyping of Erysipelothrix species.</title>
        <authorList>
            <person name="Shimoji Y."/>
            <person name="Shiraiwa K."/>
            <person name="Tominaga H."/>
            <person name="Nishikawa S."/>
            <person name="Eguchi M."/>
            <person name="Hikono H."/>
            <person name="Ogawa Y."/>
        </authorList>
    </citation>
    <scope>NUCLEOTIDE SEQUENCE</scope>
    <source>
        <strain evidence="2">P-43</strain>
    </source>
</reference>
<evidence type="ECO:0000256" key="1">
    <source>
        <dbReference type="SAM" id="Phobius"/>
    </source>
</evidence>
<feature type="transmembrane region" description="Helical" evidence="1">
    <location>
        <begin position="6"/>
        <end position="22"/>
    </location>
</feature>
<keyword evidence="1" id="KW-0472">Membrane</keyword>
<organism evidence="2">
    <name type="scientific">Erysipelothrix tonsillarum</name>
    <dbReference type="NCBI Taxonomy" id="38402"/>
    <lineage>
        <taxon>Bacteria</taxon>
        <taxon>Bacillati</taxon>
        <taxon>Bacillota</taxon>
        <taxon>Erysipelotrichia</taxon>
        <taxon>Erysipelotrichales</taxon>
        <taxon>Erysipelotrichaceae</taxon>
        <taxon>Erysipelothrix</taxon>
    </lineage>
</organism>
<dbReference type="EMBL" id="LC528611">
    <property type="protein sequence ID" value="BCB22767.1"/>
    <property type="molecule type" value="Genomic_DNA"/>
</dbReference>
<sequence>MMSLMWIIFGILAALFVLLNLYRSLTGNFKHWYVYHILSFACTIFFLLCEYMMILDYINLNDWIAMMDVMPMLISLTTGCALIALVLNGISLYFYMNKKQMENNC</sequence>
<keyword evidence="1" id="KW-0812">Transmembrane</keyword>
<evidence type="ECO:0000313" key="2">
    <source>
        <dbReference type="EMBL" id="BCB22767.1"/>
    </source>
</evidence>
<proteinExistence type="predicted"/>
<accession>A0A6S6I2J7</accession>
<dbReference type="RefSeq" id="WP_244264589.1">
    <property type="nucleotide sequence ID" value="NZ_CBCRTJ010000002.1"/>
</dbReference>
<feature type="transmembrane region" description="Helical" evidence="1">
    <location>
        <begin position="74"/>
        <end position="95"/>
    </location>
</feature>
<protein>
    <submittedName>
        <fullName evidence="2">Uncharacterized protein</fullName>
    </submittedName>
</protein>
<keyword evidence="1" id="KW-1133">Transmembrane helix</keyword>